<comment type="caution">
    <text evidence="2">The sequence shown here is derived from an EMBL/GenBank/DDBJ whole genome shotgun (WGS) entry which is preliminary data.</text>
</comment>
<proteinExistence type="predicted"/>
<sequence>MVVLFTATFAGEWNPSNYSYTLNEDTLTIEEGLWNKEQVEIEREGNINEILMFQVAVSEERQQWRLDLGVIAVLLPLLMFITAPGQRPFRKYLPFKWYTTVVLAILVIYTVWSIPAHLSSIDDIQRYVSLLTSS</sequence>
<dbReference type="Proteomes" id="UP000460949">
    <property type="component" value="Unassembled WGS sequence"/>
</dbReference>
<reference evidence="2 3" key="1">
    <citation type="submission" date="2019-11" db="EMBL/GenBank/DDBJ databases">
        <title>Genome sequences of 17 halophilic strains isolated from different environments.</title>
        <authorList>
            <person name="Furrow R.E."/>
        </authorList>
    </citation>
    <scope>NUCLEOTIDE SEQUENCE [LARGE SCALE GENOMIC DNA]</scope>
    <source>
        <strain evidence="2 3">22511_23_Filter</strain>
    </source>
</reference>
<protein>
    <submittedName>
        <fullName evidence="2">Uncharacterized protein</fullName>
    </submittedName>
</protein>
<evidence type="ECO:0000256" key="1">
    <source>
        <dbReference type="SAM" id="Phobius"/>
    </source>
</evidence>
<keyword evidence="1" id="KW-0812">Transmembrane</keyword>
<keyword evidence="1" id="KW-1133">Transmembrane helix</keyword>
<feature type="transmembrane region" description="Helical" evidence="1">
    <location>
        <begin position="95"/>
        <end position="114"/>
    </location>
</feature>
<accession>A0A845DTX3</accession>
<name>A0A845DTX3_9BACI</name>
<feature type="transmembrane region" description="Helical" evidence="1">
    <location>
        <begin position="64"/>
        <end position="83"/>
    </location>
</feature>
<dbReference type="EMBL" id="WMET01000002">
    <property type="protein sequence ID" value="MYL20289.1"/>
    <property type="molecule type" value="Genomic_DNA"/>
</dbReference>
<gene>
    <name evidence="2" type="ORF">GLW04_10350</name>
</gene>
<evidence type="ECO:0000313" key="3">
    <source>
        <dbReference type="Proteomes" id="UP000460949"/>
    </source>
</evidence>
<organism evidence="2 3">
    <name type="scientific">Halobacillus litoralis</name>
    <dbReference type="NCBI Taxonomy" id="45668"/>
    <lineage>
        <taxon>Bacteria</taxon>
        <taxon>Bacillati</taxon>
        <taxon>Bacillota</taxon>
        <taxon>Bacilli</taxon>
        <taxon>Bacillales</taxon>
        <taxon>Bacillaceae</taxon>
        <taxon>Halobacillus</taxon>
    </lineage>
</organism>
<evidence type="ECO:0000313" key="2">
    <source>
        <dbReference type="EMBL" id="MYL20289.1"/>
    </source>
</evidence>
<keyword evidence="1" id="KW-0472">Membrane</keyword>
<dbReference type="AlphaFoldDB" id="A0A845DTX3"/>